<dbReference type="Gene3D" id="3.40.50.300">
    <property type="entry name" value="P-loop containing nucleotide triphosphate hydrolases"/>
    <property type="match status" value="1"/>
</dbReference>
<dbReference type="PRINTS" id="PR00320">
    <property type="entry name" value="GPROTEINBRPT"/>
</dbReference>
<evidence type="ECO:0000256" key="20">
    <source>
        <dbReference type="PROSITE-ProRule" id="PRU00221"/>
    </source>
</evidence>
<keyword evidence="10" id="KW-0677">Repeat</keyword>
<dbReference type="GO" id="GO:0034198">
    <property type="term" value="P:cellular response to amino acid starvation"/>
    <property type="evidence" value="ECO:0007669"/>
    <property type="project" value="UniProtKB-ARBA"/>
</dbReference>
<dbReference type="FunFam" id="3.40.50.300:FF:000226">
    <property type="entry name" value="Ras-related GTP-binding protein D"/>
    <property type="match status" value="1"/>
</dbReference>
<dbReference type="PROSITE" id="PS50082">
    <property type="entry name" value="WD_REPEATS_2"/>
    <property type="match status" value="3"/>
</dbReference>
<reference evidence="21 22" key="1">
    <citation type="journal article" date="2017" name="Gigascience">
        <title>Genome sequence of the small brown planthopper, Laodelphax striatellus.</title>
        <authorList>
            <person name="Zhu J."/>
            <person name="Jiang F."/>
            <person name="Wang X."/>
            <person name="Yang P."/>
            <person name="Bao Y."/>
            <person name="Zhao W."/>
            <person name="Wang W."/>
            <person name="Lu H."/>
            <person name="Wang Q."/>
            <person name="Cui N."/>
            <person name="Li J."/>
            <person name="Chen X."/>
            <person name="Luo L."/>
            <person name="Yu J."/>
            <person name="Kang L."/>
            <person name="Cui F."/>
        </authorList>
    </citation>
    <scope>NUCLEOTIDE SEQUENCE [LARGE SCALE GENOMIC DNA]</scope>
    <source>
        <strain evidence="21">Lst14</strain>
    </source>
</reference>
<evidence type="ECO:0000256" key="4">
    <source>
        <dbReference type="ARBA" id="ARBA00007756"/>
    </source>
</evidence>
<dbReference type="GO" id="GO:0005635">
    <property type="term" value="C:nuclear envelope"/>
    <property type="evidence" value="ECO:0007669"/>
    <property type="project" value="UniProtKB-ARBA"/>
</dbReference>
<dbReference type="GO" id="GO:0005654">
    <property type="term" value="C:nucleoplasm"/>
    <property type="evidence" value="ECO:0007669"/>
    <property type="project" value="UniProtKB-ARBA"/>
</dbReference>
<feature type="repeat" description="WD" evidence="20">
    <location>
        <begin position="78"/>
        <end position="119"/>
    </location>
</feature>
<accession>A0A482X7N0</accession>
<comment type="subcellular location">
    <subcellularLocation>
        <location evidence="2">Cytoplasm</location>
    </subcellularLocation>
    <subcellularLocation>
        <location evidence="3">Lysosome membrane</location>
    </subcellularLocation>
    <subcellularLocation>
        <location evidence="1">Nucleus</location>
    </subcellularLocation>
</comment>
<evidence type="ECO:0000256" key="3">
    <source>
        <dbReference type="ARBA" id="ARBA00004656"/>
    </source>
</evidence>
<evidence type="ECO:0000256" key="7">
    <source>
        <dbReference type="ARBA" id="ARBA00022490"/>
    </source>
</evidence>
<comment type="similarity">
    <text evidence="5">Belongs to the WD repeat rae1 family.</text>
</comment>
<dbReference type="Pfam" id="PF00400">
    <property type="entry name" value="WD40"/>
    <property type="match status" value="4"/>
</dbReference>
<keyword evidence="11" id="KW-0547">Nucleotide-binding</keyword>
<proteinExistence type="inferred from homology"/>
<comment type="similarity">
    <text evidence="4">Belongs to the GTR/RAG GTP-binding protein family.</text>
</comment>
<evidence type="ECO:0000256" key="19">
    <source>
        <dbReference type="ARBA" id="ARBA00049117"/>
    </source>
</evidence>
<dbReference type="InterPro" id="IPR036322">
    <property type="entry name" value="WD40_repeat_dom_sf"/>
</dbReference>
<comment type="caution">
    <text evidence="21">The sequence shown here is derived from an EMBL/GenBank/DDBJ whole genome shotgun (WGS) entry which is preliminary data.</text>
</comment>
<evidence type="ECO:0000313" key="21">
    <source>
        <dbReference type="EMBL" id="RZF41794.1"/>
    </source>
</evidence>
<dbReference type="GO" id="GO:0019003">
    <property type="term" value="F:GDP binding"/>
    <property type="evidence" value="ECO:0007669"/>
    <property type="project" value="UniProtKB-ARBA"/>
</dbReference>
<dbReference type="PROSITE" id="PS00678">
    <property type="entry name" value="WD_REPEATS_1"/>
    <property type="match status" value="1"/>
</dbReference>
<keyword evidence="17" id="KW-0539">Nucleus</keyword>
<dbReference type="SUPFAM" id="SSF52540">
    <property type="entry name" value="P-loop containing nucleoside triphosphate hydrolases"/>
    <property type="match status" value="1"/>
</dbReference>
<dbReference type="CDD" id="cd11385">
    <property type="entry name" value="RagC_like"/>
    <property type="match status" value="1"/>
</dbReference>
<dbReference type="Proteomes" id="UP000291343">
    <property type="component" value="Unassembled WGS sequence"/>
</dbReference>
<dbReference type="GO" id="GO:0043200">
    <property type="term" value="P:response to amino acid"/>
    <property type="evidence" value="ECO:0007669"/>
    <property type="project" value="UniProtKB-ARBA"/>
</dbReference>
<dbReference type="GO" id="GO:0005765">
    <property type="term" value="C:lysosomal membrane"/>
    <property type="evidence" value="ECO:0007669"/>
    <property type="project" value="UniProtKB-SubCell"/>
</dbReference>
<evidence type="ECO:0000256" key="16">
    <source>
        <dbReference type="ARBA" id="ARBA00023228"/>
    </source>
</evidence>
<dbReference type="SUPFAM" id="SSF50978">
    <property type="entry name" value="WD40 repeat-like"/>
    <property type="match status" value="1"/>
</dbReference>
<dbReference type="AlphaFoldDB" id="A0A482X7N0"/>
<dbReference type="EMBL" id="QKKF02016138">
    <property type="protein sequence ID" value="RZF41794.1"/>
    <property type="molecule type" value="Genomic_DNA"/>
</dbReference>
<evidence type="ECO:0000256" key="10">
    <source>
        <dbReference type="ARBA" id="ARBA00022737"/>
    </source>
</evidence>
<evidence type="ECO:0000256" key="5">
    <source>
        <dbReference type="ARBA" id="ARBA00007830"/>
    </source>
</evidence>
<dbReference type="InterPro" id="IPR001680">
    <property type="entry name" value="WD40_rpt"/>
</dbReference>
<dbReference type="FunCoup" id="A0A482X7N0">
    <property type="interactions" value="2055"/>
</dbReference>
<dbReference type="GO" id="GO:1904263">
    <property type="term" value="P:positive regulation of TORC1 signaling"/>
    <property type="evidence" value="ECO:0007669"/>
    <property type="project" value="UniProtKB-ARBA"/>
</dbReference>
<keyword evidence="8 20" id="KW-0853">WD repeat</keyword>
<sequence length="711" mass="79924">MFSQGGLGTSSTFGGSATPSNVNPMKDFEVVSPPDDSVSALAFSPASIQQNFLIAGSWDNNVRCWEVEQSGKTIPKSMQSMQGPILDVCWHDDGSKVFMASSDKMVKCWDLASNQTVQVAAHDAPIKTCHWIKAPQYTCLMTGSWDKTLKFWDTRSPNPMLIINLNERCYCADVDFPMAVVGTASRGLIIYQLETQPREYKRIDSPLKYQHRCVAIFRDKKKVPTGYALGSVEGRVAIQYVNPQNPKDNFTFKCHRSNGATGGYQDIYAVNDVKFHPIHGTLATVGSDGTFSFWDKDARTKLKPSEPMEQSITKCAFNHNGQIFAYSVSYDWAKSFEQDDDEQLQFGQRYEVGSFPKDYDYSRFDQEGEGAEGPSSGEQKPRILLMGLRRSGKSSIQKVVFQKMSPNETLFLESTNKIVKEDISNSSFVQFQIWDFPGQIDFLDPSFDSDMIFGGCGALVFVIDAQDDYMEALNKLHLTVTKAYKVNQNVKFEVFIHKVDGLTEDNKMETQRDIHQRANDDLTDSGCEQIHLSFHLTSIYDHSIFEAFSKVVQKLIPQLPALENLLNIMISNSAIEKAFLFDVVSKIYIATDSSPVDMQSYELCCDMIDVVIDVSGIYGLQEEPEAPAFDNQSSSLIKLNNGTILYLREVNRFLAFVCILREDNFDRQGVIDYNFLCFREAIQQVFELRNKPNGIANNGDASTASSKTEPT</sequence>
<evidence type="ECO:0000256" key="9">
    <source>
        <dbReference type="ARBA" id="ARBA00022618"/>
    </source>
</evidence>
<dbReference type="OrthoDB" id="256303at2759"/>
<name>A0A482X7N0_LAOST</name>
<evidence type="ECO:0000256" key="6">
    <source>
        <dbReference type="ARBA" id="ARBA00022448"/>
    </source>
</evidence>
<evidence type="ECO:0000256" key="15">
    <source>
        <dbReference type="ARBA" id="ARBA00023136"/>
    </source>
</evidence>
<evidence type="ECO:0000256" key="13">
    <source>
        <dbReference type="ARBA" id="ARBA00022801"/>
    </source>
</evidence>
<protein>
    <submittedName>
        <fullName evidence="21">Uncharacterized protein</fullName>
    </submittedName>
</protein>
<dbReference type="InterPro" id="IPR020472">
    <property type="entry name" value="WD40_PAC1"/>
</dbReference>
<keyword evidence="14" id="KW-0342">GTP-binding</keyword>
<dbReference type="InterPro" id="IPR039400">
    <property type="entry name" value="RagC/D"/>
</dbReference>
<dbReference type="FunFam" id="2.130.10.10:FF:000084">
    <property type="entry name" value="mRNA export factor"/>
    <property type="match status" value="1"/>
</dbReference>
<dbReference type="GO" id="GO:0019899">
    <property type="term" value="F:enzyme binding"/>
    <property type="evidence" value="ECO:0007669"/>
    <property type="project" value="UniProtKB-ARBA"/>
</dbReference>
<evidence type="ECO:0000313" key="22">
    <source>
        <dbReference type="Proteomes" id="UP000291343"/>
    </source>
</evidence>
<evidence type="ECO:0000256" key="1">
    <source>
        <dbReference type="ARBA" id="ARBA00004123"/>
    </source>
</evidence>
<evidence type="ECO:0000256" key="18">
    <source>
        <dbReference type="ARBA" id="ARBA00023306"/>
    </source>
</evidence>
<dbReference type="GO" id="GO:0003924">
    <property type="term" value="F:GTPase activity"/>
    <property type="evidence" value="ECO:0007669"/>
    <property type="project" value="TreeGrafter"/>
</dbReference>
<dbReference type="Pfam" id="PF04670">
    <property type="entry name" value="Gtr1_RagA"/>
    <property type="match status" value="1"/>
</dbReference>
<dbReference type="GO" id="GO:0046983">
    <property type="term" value="F:protein dimerization activity"/>
    <property type="evidence" value="ECO:0007669"/>
    <property type="project" value="UniProtKB-ARBA"/>
</dbReference>
<evidence type="ECO:0000256" key="14">
    <source>
        <dbReference type="ARBA" id="ARBA00023134"/>
    </source>
</evidence>
<dbReference type="GO" id="GO:0060090">
    <property type="term" value="F:molecular adaptor activity"/>
    <property type="evidence" value="ECO:0007669"/>
    <property type="project" value="UniProtKB-ARBA"/>
</dbReference>
<comment type="catalytic activity">
    <reaction evidence="19">
        <text>GTP + H2O = GDP + phosphate + H(+)</text>
        <dbReference type="Rhea" id="RHEA:19669"/>
        <dbReference type="ChEBI" id="CHEBI:15377"/>
        <dbReference type="ChEBI" id="CHEBI:15378"/>
        <dbReference type="ChEBI" id="CHEBI:37565"/>
        <dbReference type="ChEBI" id="CHEBI:43474"/>
        <dbReference type="ChEBI" id="CHEBI:58189"/>
    </reaction>
    <physiologicalReaction direction="left-to-right" evidence="19">
        <dbReference type="Rhea" id="RHEA:19670"/>
    </physiologicalReaction>
</comment>
<dbReference type="Gene3D" id="3.30.450.190">
    <property type="match status" value="1"/>
</dbReference>
<evidence type="ECO:0000256" key="11">
    <source>
        <dbReference type="ARBA" id="ARBA00022741"/>
    </source>
</evidence>
<keyword evidence="9" id="KW-0132">Cell division</keyword>
<keyword evidence="22" id="KW-1185">Reference proteome</keyword>
<dbReference type="STRING" id="195883.A0A482X7N0"/>
<evidence type="ECO:0000256" key="8">
    <source>
        <dbReference type="ARBA" id="ARBA00022574"/>
    </source>
</evidence>
<keyword evidence="7" id="KW-0963">Cytoplasm</keyword>
<dbReference type="InterPro" id="IPR019775">
    <property type="entry name" value="WD40_repeat_CS"/>
</dbReference>
<dbReference type="InterPro" id="IPR015943">
    <property type="entry name" value="WD40/YVTN_repeat-like_dom_sf"/>
</dbReference>
<dbReference type="InParanoid" id="A0A482X7N0"/>
<keyword evidence="16" id="KW-0458">Lysosome</keyword>
<dbReference type="GO" id="GO:1990131">
    <property type="term" value="C:Gtr1-Gtr2 GTPase complex"/>
    <property type="evidence" value="ECO:0007669"/>
    <property type="project" value="TreeGrafter"/>
</dbReference>
<keyword evidence="12" id="KW-0498">Mitosis</keyword>
<keyword evidence="15" id="KW-0472">Membrane</keyword>
<dbReference type="GO" id="GO:0005829">
    <property type="term" value="C:cytosol"/>
    <property type="evidence" value="ECO:0007669"/>
    <property type="project" value="UniProtKB-ARBA"/>
</dbReference>
<gene>
    <name evidence="21" type="ORF">LSTR_LSTR005256</name>
</gene>
<keyword evidence="6" id="KW-0813">Transport</keyword>
<keyword evidence="18" id="KW-0131">Cell cycle</keyword>
<dbReference type="InterPro" id="IPR027417">
    <property type="entry name" value="P-loop_NTPase"/>
</dbReference>
<evidence type="ECO:0000256" key="17">
    <source>
        <dbReference type="ARBA" id="ARBA00023242"/>
    </source>
</evidence>
<organism evidence="21 22">
    <name type="scientific">Laodelphax striatellus</name>
    <name type="common">Small brown planthopper</name>
    <name type="synonym">Delphax striatella</name>
    <dbReference type="NCBI Taxonomy" id="195883"/>
    <lineage>
        <taxon>Eukaryota</taxon>
        <taxon>Metazoa</taxon>
        <taxon>Ecdysozoa</taxon>
        <taxon>Arthropoda</taxon>
        <taxon>Hexapoda</taxon>
        <taxon>Insecta</taxon>
        <taxon>Pterygota</taxon>
        <taxon>Neoptera</taxon>
        <taxon>Paraneoptera</taxon>
        <taxon>Hemiptera</taxon>
        <taxon>Auchenorrhyncha</taxon>
        <taxon>Fulgoroidea</taxon>
        <taxon>Delphacidae</taxon>
        <taxon>Criomorphinae</taxon>
        <taxon>Laodelphax</taxon>
    </lineage>
</organism>
<evidence type="ECO:0000256" key="12">
    <source>
        <dbReference type="ARBA" id="ARBA00022776"/>
    </source>
</evidence>
<feature type="repeat" description="WD" evidence="20">
    <location>
        <begin position="119"/>
        <end position="162"/>
    </location>
</feature>
<dbReference type="InterPro" id="IPR006762">
    <property type="entry name" value="Gtr1_RagA"/>
</dbReference>
<dbReference type="FunFam" id="3.30.450.190:FF:000001">
    <property type="entry name" value="Ras-related GTP-binding protein C"/>
    <property type="match status" value="1"/>
</dbReference>
<dbReference type="GO" id="GO:0051301">
    <property type="term" value="P:cell division"/>
    <property type="evidence" value="ECO:0007669"/>
    <property type="project" value="UniProtKB-KW"/>
</dbReference>
<dbReference type="GO" id="GO:0010507">
    <property type="term" value="P:negative regulation of autophagy"/>
    <property type="evidence" value="ECO:0007669"/>
    <property type="project" value="TreeGrafter"/>
</dbReference>
<dbReference type="Gene3D" id="2.130.10.10">
    <property type="entry name" value="YVTN repeat-like/Quinoprotein amine dehydrogenase"/>
    <property type="match status" value="1"/>
</dbReference>
<dbReference type="GO" id="GO:0005525">
    <property type="term" value="F:GTP binding"/>
    <property type="evidence" value="ECO:0007669"/>
    <property type="project" value="UniProtKB-KW"/>
</dbReference>
<dbReference type="PANTHER" id="PTHR11259:SF2">
    <property type="entry name" value="GH16429P"/>
    <property type="match status" value="1"/>
</dbReference>
<keyword evidence="13" id="KW-0378">Hydrolase</keyword>
<dbReference type="SMART" id="SM00320">
    <property type="entry name" value="WD40"/>
    <property type="match status" value="4"/>
</dbReference>
<evidence type="ECO:0000256" key="2">
    <source>
        <dbReference type="ARBA" id="ARBA00004496"/>
    </source>
</evidence>
<feature type="repeat" description="WD" evidence="20">
    <location>
        <begin position="31"/>
        <end position="75"/>
    </location>
</feature>
<dbReference type="PANTHER" id="PTHR11259">
    <property type="entry name" value="RAS-RELATED GTP BINDING RAG/GTR YEAST"/>
    <property type="match status" value="1"/>
</dbReference>
<dbReference type="SMR" id="A0A482X7N0"/>